<proteinExistence type="predicted"/>
<dbReference type="Proteomes" id="UP000177594">
    <property type="component" value="Unassembled WGS sequence"/>
</dbReference>
<dbReference type="Gene3D" id="3.40.50.10890">
    <property type="match status" value="1"/>
</dbReference>
<keyword evidence="1" id="KW-0378">Hydrolase</keyword>
<sequence>MKLSFYGGVQQVTGSNFLLEYNGLKILVDCGLFQGSKFAETLNYQDFPYDPKEINFVLITHSHADHSGRLPKLYKNGFRGKVFATKPTIDLSAIALDDNLDLIKDEARKDGHEPLFKSGDLHQVFLLAQGAEYGEELDLGNGIQAIFHDAGHILGSAIIEVNWKNNENDQQKSIYFSGDLGNYPAPLLKHYDMPNGADYVVVESTYGDRVHENKANRKEILRQAIQETVKRGGTVIIPTFAIERTQELIYELNELIEHEHLPKIPIFLDSPLAIKLTKVYKNYDRYFNKKVIHDIRAGDDIFNFPGLRLTYSSNESRAINNIKEPKVIIAGSGMSLGGRILFHERKYLPDPNSTILFVGYQVEGSPGRQILDGKKEIRILGQKVSVNCHVKLIEGYSAHADQEMLLDWAGKAQQDGNLKKVFVTHGEYHSSSVLSQKIKDKLNVEVIVPGMGDGFLLD</sequence>
<dbReference type="AlphaFoldDB" id="A0A1F8ED66"/>
<dbReference type="InterPro" id="IPR050698">
    <property type="entry name" value="MBL"/>
</dbReference>
<dbReference type="InterPro" id="IPR036866">
    <property type="entry name" value="RibonucZ/Hydroxyglut_hydro"/>
</dbReference>
<organism evidence="4 5">
    <name type="scientific">Candidatus Yanofskybacteria bacterium RIFCSPHIGHO2_01_FULL_39_8b</name>
    <dbReference type="NCBI Taxonomy" id="1802659"/>
    <lineage>
        <taxon>Bacteria</taxon>
        <taxon>Candidatus Yanofskyibacteriota</taxon>
    </lineage>
</organism>
<accession>A0A1F8ED66</accession>
<feature type="domain" description="Metallo-beta-lactamase" evidence="2">
    <location>
        <begin position="13"/>
        <end position="240"/>
    </location>
</feature>
<protein>
    <recommendedName>
        <fullName evidence="6">MBL fold hydrolase</fullName>
    </recommendedName>
</protein>
<dbReference type="SMART" id="SM01027">
    <property type="entry name" value="Beta-Casp"/>
    <property type="match status" value="1"/>
</dbReference>
<dbReference type="PANTHER" id="PTHR11203:SF37">
    <property type="entry name" value="INTEGRATOR COMPLEX SUBUNIT 11"/>
    <property type="match status" value="1"/>
</dbReference>
<comment type="caution">
    <text evidence="4">The sequence shown here is derived from an EMBL/GenBank/DDBJ whole genome shotgun (WGS) entry which is preliminary data.</text>
</comment>
<dbReference type="Pfam" id="PF16661">
    <property type="entry name" value="Lactamase_B_6"/>
    <property type="match status" value="1"/>
</dbReference>
<dbReference type="InterPro" id="IPR022712">
    <property type="entry name" value="Beta_Casp"/>
</dbReference>
<dbReference type="Pfam" id="PF07521">
    <property type="entry name" value="RMMBL"/>
    <property type="match status" value="1"/>
</dbReference>
<evidence type="ECO:0000256" key="1">
    <source>
        <dbReference type="ARBA" id="ARBA00022801"/>
    </source>
</evidence>
<dbReference type="SUPFAM" id="SSF56281">
    <property type="entry name" value="Metallo-hydrolase/oxidoreductase"/>
    <property type="match status" value="1"/>
</dbReference>
<feature type="domain" description="Beta-Casp" evidence="3">
    <location>
        <begin position="245"/>
        <end position="370"/>
    </location>
</feature>
<evidence type="ECO:0000259" key="3">
    <source>
        <dbReference type="SMART" id="SM01027"/>
    </source>
</evidence>
<dbReference type="Gene3D" id="3.60.15.10">
    <property type="entry name" value="Ribonuclease Z/Hydroxyacylglutathione hydrolase-like"/>
    <property type="match status" value="1"/>
</dbReference>
<evidence type="ECO:0000313" key="5">
    <source>
        <dbReference type="Proteomes" id="UP000177594"/>
    </source>
</evidence>
<evidence type="ECO:0008006" key="6">
    <source>
        <dbReference type="Google" id="ProtNLM"/>
    </source>
</evidence>
<dbReference type="GO" id="GO:0004521">
    <property type="term" value="F:RNA endonuclease activity"/>
    <property type="evidence" value="ECO:0007669"/>
    <property type="project" value="TreeGrafter"/>
</dbReference>
<evidence type="ECO:0000313" key="4">
    <source>
        <dbReference type="EMBL" id="OGM98772.1"/>
    </source>
</evidence>
<reference evidence="4 5" key="1">
    <citation type="journal article" date="2016" name="Nat. Commun.">
        <title>Thousands of microbial genomes shed light on interconnected biogeochemical processes in an aquifer system.</title>
        <authorList>
            <person name="Anantharaman K."/>
            <person name="Brown C.T."/>
            <person name="Hug L.A."/>
            <person name="Sharon I."/>
            <person name="Castelle C.J."/>
            <person name="Probst A.J."/>
            <person name="Thomas B.C."/>
            <person name="Singh A."/>
            <person name="Wilkins M.J."/>
            <person name="Karaoz U."/>
            <person name="Brodie E.L."/>
            <person name="Williams K.H."/>
            <person name="Hubbard S.S."/>
            <person name="Banfield J.F."/>
        </authorList>
    </citation>
    <scope>NUCLEOTIDE SEQUENCE [LARGE SCALE GENOMIC DNA]</scope>
</reference>
<dbReference type="PANTHER" id="PTHR11203">
    <property type="entry name" value="CLEAVAGE AND POLYADENYLATION SPECIFICITY FACTOR FAMILY MEMBER"/>
    <property type="match status" value="1"/>
</dbReference>
<dbReference type="SMART" id="SM00849">
    <property type="entry name" value="Lactamase_B"/>
    <property type="match status" value="1"/>
</dbReference>
<dbReference type="InterPro" id="IPR011108">
    <property type="entry name" value="RMMBL"/>
</dbReference>
<dbReference type="GO" id="GO:0016787">
    <property type="term" value="F:hydrolase activity"/>
    <property type="evidence" value="ECO:0007669"/>
    <property type="project" value="UniProtKB-KW"/>
</dbReference>
<dbReference type="EMBL" id="MGIZ01000032">
    <property type="protein sequence ID" value="OGM98772.1"/>
    <property type="molecule type" value="Genomic_DNA"/>
</dbReference>
<name>A0A1F8ED66_9BACT</name>
<gene>
    <name evidence="4" type="ORF">A2817_00150</name>
</gene>
<dbReference type="InterPro" id="IPR001279">
    <property type="entry name" value="Metallo-B-lactamas"/>
</dbReference>
<dbReference type="CDD" id="cd16295">
    <property type="entry name" value="TTHA0252-CPSF-like_MBL-fold"/>
    <property type="match status" value="1"/>
</dbReference>
<dbReference type="Pfam" id="PF10996">
    <property type="entry name" value="Beta-Casp"/>
    <property type="match status" value="1"/>
</dbReference>
<evidence type="ECO:0000259" key="2">
    <source>
        <dbReference type="SMART" id="SM00849"/>
    </source>
</evidence>